<dbReference type="EMBL" id="AP022560">
    <property type="protein sequence ID" value="BBX02955.1"/>
    <property type="molecule type" value="Genomic_DNA"/>
</dbReference>
<evidence type="ECO:0000313" key="1">
    <source>
        <dbReference type="EMBL" id="BBX02955.1"/>
    </source>
</evidence>
<protein>
    <submittedName>
        <fullName evidence="1">Uncharacterized protein</fullName>
    </submittedName>
</protein>
<evidence type="ECO:0000313" key="2">
    <source>
        <dbReference type="Proteomes" id="UP000466681"/>
    </source>
</evidence>
<gene>
    <name evidence="1" type="ORF">MMOR_38910</name>
</gene>
<sequence length="92" mass="9672">MASRTVTSEIAIVPDSEFSEPTLIVGPEVSTHDSAFAESDSVALLPQPANSSALTARMLPVVSADLLNEERRGSCIDSLSLCHQRTSADGVD</sequence>
<organism evidence="1 2">
    <name type="scientific">Mycolicibacterium moriokaense</name>
    <dbReference type="NCBI Taxonomy" id="39691"/>
    <lineage>
        <taxon>Bacteria</taxon>
        <taxon>Bacillati</taxon>
        <taxon>Actinomycetota</taxon>
        <taxon>Actinomycetes</taxon>
        <taxon>Mycobacteriales</taxon>
        <taxon>Mycobacteriaceae</taxon>
        <taxon>Mycolicibacterium</taxon>
    </lineage>
</organism>
<dbReference type="KEGG" id="mmor:MMOR_38910"/>
<proteinExistence type="predicted"/>
<name>A0AAD1M7Y2_9MYCO</name>
<keyword evidence="2" id="KW-1185">Reference proteome</keyword>
<dbReference type="Proteomes" id="UP000466681">
    <property type="component" value="Chromosome"/>
</dbReference>
<accession>A0AAD1M7Y2</accession>
<reference evidence="1 2" key="1">
    <citation type="journal article" date="2019" name="Emerg. Microbes Infect.">
        <title>Comprehensive subspecies identification of 175 nontuberculous mycobacteria species based on 7547 genomic profiles.</title>
        <authorList>
            <person name="Matsumoto Y."/>
            <person name="Kinjo T."/>
            <person name="Motooka D."/>
            <person name="Nabeya D."/>
            <person name="Jung N."/>
            <person name="Uechi K."/>
            <person name="Horii T."/>
            <person name="Iida T."/>
            <person name="Fujita J."/>
            <person name="Nakamura S."/>
        </authorList>
    </citation>
    <scope>NUCLEOTIDE SEQUENCE [LARGE SCALE GENOMIC DNA]</scope>
    <source>
        <strain evidence="1 2">JCM 6375</strain>
    </source>
</reference>
<dbReference type="AlphaFoldDB" id="A0AAD1M7Y2"/>